<comment type="caution">
    <text evidence="11">The sequence shown here is derived from an EMBL/GenBank/DDBJ whole genome shotgun (WGS) entry which is preliminary data.</text>
</comment>
<evidence type="ECO:0000313" key="11">
    <source>
        <dbReference type="EMBL" id="MEX6632084.1"/>
    </source>
</evidence>
<dbReference type="PRINTS" id="PR01755">
    <property type="entry name" value="SECFTRNLCASE"/>
</dbReference>
<evidence type="ECO:0000256" key="7">
    <source>
        <dbReference type="ARBA" id="ARBA00023010"/>
    </source>
</evidence>
<keyword evidence="4 9" id="KW-0812">Transmembrane</keyword>
<dbReference type="NCBIfam" id="TIGR00916">
    <property type="entry name" value="2A0604s01"/>
    <property type="match status" value="1"/>
</dbReference>
<gene>
    <name evidence="9 11" type="primary">secF</name>
    <name evidence="11" type="ORF">ABFZ84_00850</name>
</gene>
<evidence type="ECO:0000256" key="8">
    <source>
        <dbReference type="ARBA" id="ARBA00023136"/>
    </source>
</evidence>
<keyword evidence="6 9" id="KW-1133">Transmembrane helix</keyword>
<comment type="function">
    <text evidence="9">Part of the Sec protein translocase complex. Interacts with the SecYEG preprotein conducting channel. SecDF uses the proton motive force (PMF) to complete protein translocation after the ATP-dependent function of SecA.</text>
</comment>
<dbReference type="Gene3D" id="1.20.1640.10">
    <property type="entry name" value="Multidrug efflux transporter AcrB transmembrane domain"/>
    <property type="match status" value="1"/>
</dbReference>
<evidence type="ECO:0000256" key="9">
    <source>
        <dbReference type="HAMAP-Rule" id="MF_01464"/>
    </source>
</evidence>
<evidence type="ECO:0000313" key="12">
    <source>
        <dbReference type="Proteomes" id="UP001560685"/>
    </source>
</evidence>
<dbReference type="SUPFAM" id="SSF82866">
    <property type="entry name" value="Multidrug efflux transporter AcrB transmembrane domain"/>
    <property type="match status" value="1"/>
</dbReference>
<dbReference type="InterPro" id="IPR048634">
    <property type="entry name" value="SecD_SecF_C"/>
</dbReference>
<dbReference type="Pfam" id="PF02355">
    <property type="entry name" value="SecD_SecF_C"/>
    <property type="match status" value="1"/>
</dbReference>
<sequence>MMLLKLVPDSTNVRFIKMRAIALVFSAFLVVGSLIAVSTLGLNFGVDFRGGVTIEVADDEPLDIGEIRDAVTSLGLGDVQVQAINDFAGSDDAVVIFIEQQTATTEEGDDAALENELAQEEAAALVRDTLTDLLGDGVDFRKTDIVGPTVSGELVQKGALAVALAIGMMLIYIWLRFEWQFSVGAIVALVHDVIITLGMFAVTRLDFNLATIAAILTIVGYSMNDTVVVYDRVRENLRKYKQKPLSELLDQSINETLARTVMTSLTTMLALVSLAIFGGEVLRSFTLAMIWGVVIGTYSSIFVASPFLMATNVKRDWSKVVPSGA</sequence>
<organism evidence="11 12">
    <name type="scientific">Hyphococcus lacteus</name>
    <dbReference type="NCBI Taxonomy" id="3143536"/>
    <lineage>
        <taxon>Bacteria</taxon>
        <taxon>Pseudomonadati</taxon>
        <taxon>Pseudomonadota</taxon>
        <taxon>Alphaproteobacteria</taxon>
        <taxon>Parvularculales</taxon>
        <taxon>Parvularculaceae</taxon>
        <taxon>Hyphococcus</taxon>
    </lineage>
</organism>
<feature type="transmembrane region" description="Helical" evidence="9">
    <location>
        <begin position="257"/>
        <end position="277"/>
    </location>
</feature>
<accession>A0ABV3Z239</accession>
<dbReference type="NCBIfam" id="TIGR00966">
    <property type="entry name" value="transloc_SecF"/>
    <property type="match status" value="1"/>
</dbReference>
<dbReference type="InterPro" id="IPR022813">
    <property type="entry name" value="SecD/SecF_arch_bac"/>
</dbReference>
<feature type="transmembrane region" description="Helical" evidence="9">
    <location>
        <begin position="20"/>
        <end position="42"/>
    </location>
</feature>
<proteinExistence type="inferred from homology"/>
<name>A0ABV3Z239_9PROT</name>
<evidence type="ECO:0000256" key="1">
    <source>
        <dbReference type="ARBA" id="ARBA00004651"/>
    </source>
</evidence>
<evidence type="ECO:0000256" key="4">
    <source>
        <dbReference type="ARBA" id="ARBA00022692"/>
    </source>
</evidence>
<feature type="domain" description="Protein export membrane protein SecD/SecF C-terminal" evidence="10">
    <location>
        <begin position="138"/>
        <end position="310"/>
    </location>
</feature>
<comment type="similarity">
    <text evidence="9">Belongs to the SecD/SecF family. SecF subfamily.</text>
</comment>
<dbReference type="Proteomes" id="UP001560685">
    <property type="component" value="Unassembled WGS sequence"/>
</dbReference>
<keyword evidence="2 9" id="KW-0813">Transport</keyword>
<evidence type="ECO:0000256" key="6">
    <source>
        <dbReference type="ARBA" id="ARBA00022989"/>
    </source>
</evidence>
<dbReference type="PANTHER" id="PTHR30081">
    <property type="entry name" value="PROTEIN-EXPORT MEMBRANE PROTEIN SEC"/>
    <property type="match status" value="1"/>
</dbReference>
<feature type="transmembrane region" description="Helical" evidence="9">
    <location>
        <begin position="289"/>
        <end position="309"/>
    </location>
</feature>
<comment type="subunit">
    <text evidence="9">Forms a complex with SecD. Part of the essential Sec protein translocation apparatus which comprises SecA, SecYEG and auxiliary proteins SecDF-YajC and YidC.</text>
</comment>
<keyword evidence="12" id="KW-1185">Reference proteome</keyword>
<dbReference type="EMBL" id="JBEHZE010000001">
    <property type="protein sequence ID" value="MEX6632084.1"/>
    <property type="molecule type" value="Genomic_DNA"/>
</dbReference>
<keyword evidence="8 9" id="KW-0472">Membrane</keyword>
<dbReference type="Pfam" id="PF07549">
    <property type="entry name" value="Sec_GG"/>
    <property type="match status" value="1"/>
</dbReference>
<evidence type="ECO:0000256" key="5">
    <source>
        <dbReference type="ARBA" id="ARBA00022927"/>
    </source>
</evidence>
<dbReference type="InterPro" id="IPR022645">
    <property type="entry name" value="SecD/SecF_bac"/>
</dbReference>
<evidence type="ECO:0000259" key="10">
    <source>
        <dbReference type="Pfam" id="PF02355"/>
    </source>
</evidence>
<dbReference type="InterPro" id="IPR022646">
    <property type="entry name" value="SecD/SecF_CS"/>
</dbReference>
<feature type="transmembrane region" description="Helical" evidence="9">
    <location>
        <begin position="182"/>
        <end position="203"/>
    </location>
</feature>
<dbReference type="InterPro" id="IPR055344">
    <property type="entry name" value="SecD_SecF_C_bact"/>
</dbReference>
<evidence type="ECO:0000256" key="2">
    <source>
        <dbReference type="ARBA" id="ARBA00022448"/>
    </source>
</evidence>
<reference evidence="11 12" key="1">
    <citation type="submission" date="2024-05" db="EMBL/GenBank/DDBJ databases">
        <title>Three bacterial strains, DH-69, EH-24, and ECK-19 isolated from coastal sediments.</title>
        <authorList>
            <person name="Ye Y.-Q."/>
            <person name="Du Z.-J."/>
        </authorList>
    </citation>
    <scope>NUCLEOTIDE SEQUENCE [LARGE SCALE GENOMIC DNA]</scope>
    <source>
        <strain evidence="11 12">ECK-19</strain>
    </source>
</reference>
<dbReference type="PANTHER" id="PTHR30081:SF8">
    <property type="entry name" value="PROTEIN TRANSLOCASE SUBUNIT SECF"/>
    <property type="match status" value="1"/>
</dbReference>
<dbReference type="InterPro" id="IPR005665">
    <property type="entry name" value="SecF_bac"/>
</dbReference>
<dbReference type="HAMAP" id="MF_01464_B">
    <property type="entry name" value="SecF_B"/>
    <property type="match status" value="1"/>
</dbReference>
<keyword evidence="5 9" id="KW-0653">Protein transport</keyword>
<feature type="transmembrane region" description="Helical" evidence="9">
    <location>
        <begin position="158"/>
        <end position="175"/>
    </location>
</feature>
<feature type="transmembrane region" description="Helical" evidence="9">
    <location>
        <begin position="209"/>
        <end position="230"/>
    </location>
</feature>
<keyword evidence="7 9" id="KW-0811">Translocation</keyword>
<keyword evidence="3 9" id="KW-1003">Cell membrane</keyword>
<protein>
    <recommendedName>
        <fullName evidence="9">Protein-export membrane protein SecF</fullName>
    </recommendedName>
</protein>
<evidence type="ECO:0000256" key="3">
    <source>
        <dbReference type="ARBA" id="ARBA00022475"/>
    </source>
</evidence>
<comment type="subcellular location">
    <subcellularLocation>
        <location evidence="1 9">Cell membrane</location>
        <topology evidence="1 9">Multi-pass membrane protein</topology>
    </subcellularLocation>
</comment>